<dbReference type="Gene3D" id="3.40.50.10490">
    <property type="entry name" value="Glucose-6-phosphate isomerase like protein, domain 1"/>
    <property type="match status" value="1"/>
</dbReference>
<evidence type="ECO:0000313" key="2">
    <source>
        <dbReference type="EMBL" id="TVT48398.1"/>
    </source>
</evidence>
<dbReference type="GO" id="GO:0097367">
    <property type="term" value="F:carbohydrate derivative binding"/>
    <property type="evidence" value="ECO:0007669"/>
    <property type="project" value="InterPro"/>
</dbReference>
<proteinExistence type="predicted"/>
<reference evidence="2 3" key="1">
    <citation type="submission" date="2019-07" db="EMBL/GenBank/DDBJ databases">
        <authorList>
            <person name="Duangmal K."/>
            <person name="Teo W.F.A."/>
        </authorList>
    </citation>
    <scope>NUCLEOTIDE SEQUENCE [LARGE SCALE GENOMIC DNA]</scope>
    <source>
        <strain evidence="2 3">TBRC 6029</strain>
    </source>
</reference>
<feature type="domain" description="SIS" evidence="1">
    <location>
        <begin position="28"/>
        <end position="210"/>
    </location>
</feature>
<name>A0A558CI12_9PSEU</name>
<dbReference type="Pfam" id="PF13580">
    <property type="entry name" value="SIS_2"/>
    <property type="match status" value="1"/>
</dbReference>
<dbReference type="SUPFAM" id="SSF53697">
    <property type="entry name" value="SIS domain"/>
    <property type="match status" value="1"/>
</dbReference>
<dbReference type="Proteomes" id="UP000320011">
    <property type="component" value="Unassembled WGS sequence"/>
</dbReference>
<dbReference type="NCBIfam" id="NF002805">
    <property type="entry name" value="PRK02947.1"/>
    <property type="match status" value="1"/>
</dbReference>
<dbReference type="InterPro" id="IPR046348">
    <property type="entry name" value="SIS_dom_sf"/>
</dbReference>
<evidence type="ECO:0000259" key="1">
    <source>
        <dbReference type="PROSITE" id="PS51464"/>
    </source>
</evidence>
<dbReference type="EMBL" id="VJWX01000170">
    <property type="protein sequence ID" value="TVT48398.1"/>
    <property type="molecule type" value="Genomic_DNA"/>
</dbReference>
<accession>A0A558CI12</accession>
<keyword evidence="3" id="KW-1185">Reference proteome</keyword>
<dbReference type="GO" id="GO:1901135">
    <property type="term" value="P:carbohydrate derivative metabolic process"/>
    <property type="evidence" value="ECO:0007669"/>
    <property type="project" value="InterPro"/>
</dbReference>
<dbReference type="InterPro" id="IPR035472">
    <property type="entry name" value="RpiR-like_SIS"/>
</dbReference>
<dbReference type="OrthoDB" id="9805185at2"/>
<sequence>MIVDLVTEAIRNAATGNEEPVSQAAGLLLTTLTRDGLVYTAGAGHSLAAVAETFYRAGGLACVYPLYHPELLPLHGAEASTGAERRPGLAAQVLAAAGGPGPDDLLVVFSNSGVNPYPVELARAARQAGTPVIAVTSRTSVAAAPRRSEGTLIDAASIVLDTGVRPGDASFPADNPRTAALSTVLNAFLWNSLLAALVSLAGEAGNVTVPLWRSSNVPGGDEANAALLARYRPRVPALA</sequence>
<evidence type="ECO:0000313" key="3">
    <source>
        <dbReference type="Proteomes" id="UP000320011"/>
    </source>
</evidence>
<dbReference type="CDD" id="cd05013">
    <property type="entry name" value="SIS_RpiR"/>
    <property type="match status" value="1"/>
</dbReference>
<dbReference type="AlphaFoldDB" id="A0A558CI12"/>
<dbReference type="InterPro" id="IPR001347">
    <property type="entry name" value="SIS_dom"/>
</dbReference>
<protein>
    <submittedName>
        <fullName evidence="2">SIS domain-containing protein</fullName>
    </submittedName>
</protein>
<dbReference type="RefSeq" id="WP_144589849.1">
    <property type="nucleotide sequence ID" value="NZ_VJWX01000170.1"/>
</dbReference>
<organism evidence="2 3">
    <name type="scientific">Amycolatopsis rhizosphaerae</name>
    <dbReference type="NCBI Taxonomy" id="2053003"/>
    <lineage>
        <taxon>Bacteria</taxon>
        <taxon>Bacillati</taxon>
        <taxon>Actinomycetota</taxon>
        <taxon>Actinomycetes</taxon>
        <taxon>Pseudonocardiales</taxon>
        <taxon>Pseudonocardiaceae</taxon>
        <taxon>Amycolatopsis</taxon>
    </lineage>
</organism>
<reference evidence="2 3" key="2">
    <citation type="submission" date="2019-08" db="EMBL/GenBank/DDBJ databases">
        <title>Amycolatopsis acidicola sp. nov., isolated from peat swamp forest soil.</title>
        <authorList>
            <person name="Srisuk N."/>
        </authorList>
    </citation>
    <scope>NUCLEOTIDE SEQUENCE [LARGE SCALE GENOMIC DNA]</scope>
    <source>
        <strain evidence="2 3">TBRC 6029</strain>
    </source>
</reference>
<comment type="caution">
    <text evidence="2">The sequence shown here is derived from an EMBL/GenBank/DDBJ whole genome shotgun (WGS) entry which is preliminary data.</text>
</comment>
<gene>
    <name evidence="2" type="ORF">FNH05_17935</name>
</gene>
<dbReference type="PROSITE" id="PS51464">
    <property type="entry name" value="SIS"/>
    <property type="match status" value="1"/>
</dbReference>